<dbReference type="EMBL" id="UGEM01000004">
    <property type="protein sequence ID" value="STP20030.1"/>
    <property type="molecule type" value="Genomic_DNA"/>
</dbReference>
<evidence type="ECO:0000313" key="2">
    <source>
        <dbReference type="Proteomes" id="UP000254181"/>
    </source>
</evidence>
<dbReference type="Proteomes" id="UP000254181">
    <property type="component" value="Unassembled WGS sequence"/>
</dbReference>
<proteinExistence type="predicted"/>
<dbReference type="AlphaFoldDB" id="A0A377K6E8"/>
<protein>
    <submittedName>
        <fullName evidence="1">Type VI secretion system Rhs/Vgr-family protein</fullName>
    </submittedName>
</protein>
<name>A0A377K6E8_ECOLX</name>
<reference evidence="1 2" key="1">
    <citation type="submission" date="2018-06" db="EMBL/GenBank/DDBJ databases">
        <authorList>
            <consortium name="Pathogen Informatics"/>
            <person name="Doyle S."/>
        </authorList>
    </citation>
    <scope>NUCLEOTIDE SEQUENCE [LARGE SCALE GENOMIC DNA]</scope>
    <source>
        <strain evidence="1 2">NCTC9075</strain>
    </source>
</reference>
<organism evidence="1 2">
    <name type="scientific">Escherichia coli</name>
    <dbReference type="NCBI Taxonomy" id="562"/>
    <lineage>
        <taxon>Bacteria</taxon>
        <taxon>Pseudomonadati</taxon>
        <taxon>Pseudomonadota</taxon>
        <taxon>Gammaproteobacteria</taxon>
        <taxon>Enterobacterales</taxon>
        <taxon>Enterobacteriaceae</taxon>
        <taxon>Escherichia</taxon>
    </lineage>
</organism>
<sequence>MAVIPEKKMKTLEELRDGSGVMIEVTMRMNLKNILSSSILQTMTGYRIQKPATLPSLRMARRPAEKRMKRVYRAFFVSSKHEIKVKLLFANDDFLSMEGHYGRYNQTLDNQSQSQKNV</sequence>
<gene>
    <name evidence="1" type="ORF">NCTC9075_03469</name>
</gene>
<accession>A0A377K6E8</accession>
<evidence type="ECO:0000313" key="1">
    <source>
        <dbReference type="EMBL" id="STP20030.1"/>
    </source>
</evidence>